<gene>
    <name evidence="1" type="ORF">L9F63_000731</name>
</gene>
<dbReference type="EMBL" id="JASPKZ010000035">
    <property type="protein sequence ID" value="KAJ9601096.1"/>
    <property type="molecule type" value="Genomic_DNA"/>
</dbReference>
<feature type="non-terminal residue" evidence="1">
    <location>
        <position position="82"/>
    </location>
</feature>
<dbReference type="AlphaFoldDB" id="A0AAD8AM14"/>
<protein>
    <submittedName>
        <fullName evidence="1">Uncharacterized protein</fullName>
    </submittedName>
</protein>
<feature type="non-terminal residue" evidence="1">
    <location>
        <position position="1"/>
    </location>
</feature>
<comment type="caution">
    <text evidence="1">The sequence shown here is derived from an EMBL/GenBank/DDBJ whole genome shotgun (WGS) entry which is preliminary data.</text>
</comment>
<name>A0AAD8AM14_DIPPU</name>
<evidence type="ECO:0000313" key="1">
    <source>
        <dbReference type="EMBL" id="KAJ9601096.1"/>
    </source>
</evidence>
<sequence>DEVNERSSKLKCLYTTRSTTSNPTHSYDILLVGSFSALKINVVKHGIISLGRLSGSSPMTHTAIFGLGIISQNPGRVSIRSL</sequence>
<evidence type="ECO:0000313" key="2">
    <source>
        <dbReference type="Proteomes" id="UP001233999"/>
    </source>
</evidence>
<organism evidence="1 2">
    <name type="scientific">Diploptera punctata</name>
    <name type="common">Pacific beetle cockroach</name>
    <dbReference type="NCBI Taxonomy" id="6984"/>
    <lineage>
        <taxon>Eukaryota</taxon>
        <taxon>Metazoa</taxon>
        <taxon>Ecdysozoa</taxon>
        <taxon>Arthropoda</taxon>
        <taxon>Hexapoda</taxon>
        <taxon>Insecta</taxon>
        <taxon>Pterygota</taxon>
        <taxon>Neoptera</taxon>
        <taxon>Polyneoptera</taxon>
        <taxon>Dictyoptera</taxon>
        <taxon>Blattodea</taxon>
        <taxon>Blaberoidea</taxon>
        <taxon>Blaberidae</taxon>
        <taxon>Diplopterinae</taxon>
        <taxon>Diploptera</taxon>
    </lineage>
</organism>
<proteinExistence type="predicted"/>
<reference evidence="1" key="1">
    <citation type="journal article" date="2023" name="IScience">
        <title>Live-bearing cockroach genome reveals convergent evolutionary mechanisms linked to viviparity in insects and beyond.</title>
        <authorList>
            <person name="Fouks B."/>
            <person name="Harrison M.C."/>
            <person name="Mikhailova A.A."/>
            <person name="Marchal E."/>
            <person name="English S."/>
            <person name="Carruthers M."/>
            <person name="Jennings E.C."/>
            <person name="Chiamaka E.L."/>
            <person name="Frigard R.A."/>
            <person name="Pippel M."/>
            <person name="Attardo G.M."/>
            <person name="Benoit J.B."/>
            <person name="Bornberg-Bauer E."/>
            <person name="Tobe S.S."/>
        </authorList>
    </citation>
    <scope>NUCLEOTIDE SEQUENCE</scope>
    <source>
        <strain evidence="1">Stay&amp;Tobe</strain>
    </source>
</reference>
<reference evidence="1" key="2">
    <citation type="submission" date="2023-05" db="EMBL/GenBank/DDBJ databases">
        <authorList>
            <person name="Fouks B."/>
        </authorList>
    </citation>
    <scope>NUCLEOTIDE SEQUENCE</scope>
    <source>
        <strain evidence="1">Stay&amp;Tobe</strain>
        <tissue evidence="1">Testes</tissue>
    </source>
</reference>
<accession>A0AAD8AM14</accession>
<dbReference type="Proteomes" id="UP001233999">
    <property type="component" value="Unassembled WGS sequence"/>
</dbReference>
<keyword evidence="2" id="KW-1185">Reference proteome</keyword>